<evidence type="ECO:0000313" key="2">
    <source>
        <dbReference type="Proteomes" id="UP000620104"/>
    </source>
</evidence>
<reference evidence="1" key="1">
    <citation type="submission" date="2020-07" db="EMBL/GenBank/DDBJ databases">
        <title>Draft Genome Sequence of a Deep-Sea Yeast, Naganishia (Cryptococcus) liquefaciens strain N6.</title>
        <authorList>
            <person name="Han Y.W."/>
            <person name="Kajitani R."/>
            <person name="Morimoto H."/>
            <person name="Parhat M."/>
            <person name="Tsubouchi H."/>
            <person name="Bakenova O."/>
            <person name="Ogata M."/>
            <person name="Argunhan B."/>
            <person name="Aoki R."/>
            <person name="Kajiwara S."/>
            <person name="Itoh T."/>
            <person name="Iwasaki H."/>
        </authorList>
    </citation>
    <scope>NUCLEOTIDE SEQUENCE</scope>
    <source>
        <strain evidence="1">N6</strain>
    </source>
</reference>
<evidence type="ECO:0000313" key="1">
    <source>
        <dbReference type="EMBL" id="GHJ84947.1"/>
    </source>
</evidence>
<keyword evidence="2" id="KW-1185">Reference proteome</keyword>
<protein>
    <submittedName>
        <fullName evidence="1">Uncharacterized protein</fullName>
    </submittedName>
</protein>
<organism evidence="1 2">
    <name type="scientific">Naganishia liquefaciens</name>
    <dbReference type="NCBI Taxonomy" id="104408"/>
    <lineage>
        <taxon>Eukaryota</taxon>
        <taxon>Fungi</taxon>
        <taxon>Dikarya</taxon>
        <taxon>Basidiomycota</taxon>
        <taxon>Agaricomycotina</taxon>
        <taxon>Tremellomycetes</taxon>
        <taxon>Filobasidiales</taxon>
        <taxon>Filobasidiaceae</taxon>
        <taxon>Naganishia</taxon>
    </lineage>
</organism>
<dbReference type="EMBL" id="BLZA01000010">
    <property type="protein sequence ID" value="GHJ84947.1"/>
    <property type="molecule type" value="Genomic_DNA"/>
</dbReference>
<name>A0A8H3TPP5_9TREE</name>
<dbReference type="Proteomes" id="UP000620104">
    <property type="component" value="Unassembled WGS sequence"/>
</dbReference>
<accession>A0A8H3TPP5</accession>
<dbReference type="AlphaFoldDB" id="A0A8H3TPP5"/>
<sequence length="276" mass="30653">MDDMSHHICTVLEEEDLSDELFRGDCVLRNVPNKFHSTRNARRLIMHCDVGELVLHPRRVGFEIRVVPIFSDLQTGTVRIHTGGSTSASVSLLPYSLRDSLIPRVPHIFLISDSVCFAHRTPHFSPAGVIREGIRMDNKEMWYIDSTIGILHPMAIGQTAYPDLPHVLVLQATPAVKATTLQADLLPSKITPAHNTSVVSLVPACAGDHQQLIQLEDALKTSMSKQNGKTPLIQSRPTATDLDRLHRSFGFWQERLNDVATSTPSPPMQARTAYSL</sequence>
<gene>
    <name evidence="1" type="ORF">NliqN6_1349</name>
</gene>
<proteinExistence type="predicted"/>
<comment type="caution">
    <text evidence="1">The sequence shown here is derived from an EMBL/GenBank/DDBJ whole genome shotgun (WGS) entry which is preliminary data.</text>
</comment>